<gene>
    <name evidence="2" type="ORF">L2725_10315</name>
</gene>
<dbReference type="EMBL" id="JAKIKT010000003">
    <property type="protein sequence ID" value="MCL2914159.1"/>
    <property type="molecule type" value="Genomic_DNA"/>
</dbReference>
<dbReference type="InterPro" id="IPR029044">
    <property type="entry name" value="Nucleotide-diphossugar_trans"/>
</dbReference>
<dbReference type="PANTHER" id="PTHR43179:SF7">
    <property type="entry name" value="RHAMNOSYLTRANSFERASE WBBL"/>
    <property type="match status" value="1"/>
</dbReference>
<accession>A0ABT0N6W2</accession>
<evidence type="ECO:0000259" key="1">
    <source>
        <dbReference type="Pfam" id="PF00535"/>
    </source>
</evidence>
<dbReference type="CDD" id="cd04184">
    <property type="entry name" value="GT2_RfbC_Mx_like"/>
    <property type="match status" value="1"/>
</dbReference>
<feature type="domain" description="Glycosyltransferase 2-like" evidence="1">
    <location>
        <begin position="71"/>
        <end position="183"/>
    </location>
</feature>
<sequence length="600" mass="67671">MTQKLSHKHGRKIQLKDLGLADFIAAYNQLFEHEVCSMTQYQRWITESEPKLWSRTNPIELAARDNSPSFSIVVPTYNAKSEWLNACIESVLAQNYSKWQLVVVDDASTCVTIKACLNEWQAKSKAEPRIQIIQRDLNGHISAATNTGLSYCTGDYICFLDHDDMLSPHALHELADIIIQSPDIKLIYSDEDLMTEAGERVTPHFKSGWNPELLLAHNYLTHLCCYRRTFVNQLGGFGVKVNGAQDYDLALRASRELDASEIRHIPKVLYHWRMVEGSTATSSDAKPYTDKAGLNALNAHLEMICPGATAEYTDRAHFYRVRWPLPAVLPKVAVIIPTRNGLEVLKPCIVSLLSTDYQNMEVVIVDNGSDDVDALDYLHSLKHTPGFKVIRDDGEFNYSRINNLAADNTDAELLCLLNNDTEIISADWLKEMVTQAIRPEVGCVGAKLLYPDDTIQHAGVVLGLGGYAAHSHRGIERHAPGYFCRAQLPQNLSAVTAACLVVKKSIYDEVGGLTESFEVAYNDVDFCLKVMKAGYRNLYTPYAELYHHESKTRGQDTSPEKNARFDREKARLSQYWQPWLDNDPYYNPNLTRSREDFSIG</sequence>
<dbReference type="RefSeq" id="WP_249248886.1">
    <property type="nucleotide sequence ID" value="NZ_JAKIKT010000003.1"/>
</dbReference>
<organism evidence="2 3">
    <name type="scientific">Shewanella corallii</name>
    <dbReference type="NCBI Taxonomy" id="560080"/>
    <lineage>
        <taxon>Bacteria</taxon>
        <taxon>Pseudomonadati</taxon>
        <taxon>Pseudomonadota</taxon>
        <taxon>Gammaproteobacteria</taxon>
        <taxon>Alteromonadales</taxon>
        <taxon>Shewanellaceae</taxon>
        <taxon>Shewanella</taxon>
    </lineage>
</organism>
<name>A0ABT0N6W2_9GAMM</name>
<dbReference type="SUPFAM" id="SSF53448">
    <property type="entry name" value="Nucleotide-diphospho-sugar transferases"/>
    <property type="match status" value="2"/>
</dbReference>
<dbReference type="Proteomes" id="UP001202831">
    <property type="component" value="Unassembled WGS sequence"/>
</dbReference>
<dbReference type="PANTHER" id="PTHR43179">
    <property type="entry name" value="RHAMNOSYLTRANSFERASE WBBL"/>
    <property type="match status" value="1"/>
</dbReference>
<dbReference type="Pfam" id="PF00535">
    <property type="entry name" value="Glycos_transf_2"/>
    <property type="match status" value="2"/>
</dbReference>
<reference evidence="2 3" key="1">
    <citation type="submission" date="2022-01" db="EMBL/GenBank/DDBJ databases">
        <title>Whole genome-based taxonomy of the Shewanellaceae.</title>
        <authorList>
            <person name="Martin-Rodriguez A.J."/>
        </authorList>
    </citation>
    <scope>NUCLEOTIDE SEQUENCE [LARGE SCALE GENOMIC DNA]</scope>
    <source>
        <strain evidence="2 3">DSM 21332</strain>
    </source>
</reference>
<dbReference type="InterPro" id="IPR001173">
    <property type="entry name" value="Glyco_trans_2-like"/>
</dbReference>
<dbReference type="Gene3D" id="3.90.550.10">
    <property type="entry name" value="Spore Coat Polysaccharide Biosynthesis Protein SpsA, Chain A"/>
    <property type="match status" value="2"/>
</dbReference>
<proteinExistence type="predicted"/>
<evidence type="ECO:0000313" key="2">
    <source>
        <dbReference type="EMBL" id="MCL2914159.1"/>
    </source>
</evidence>
<protein>
    <submittedName>
        <fullName evidence="2">Glycosyltransferase family 2 protein</fullName>
    </submittedName>
</protein>
<evidence type="ECO:0000313" key="3">
    <source>
        <dbReference type="Proteomes" id="UP001202831"/>
    </source>
</evidence>
<keyword evidence="3" id="KW-1185">Reference proteome</keyword>
<feature type="domain" description="Glycosyltransferase 2-like" evidence="1">
    <location>
        <begin position="334"/>
        <end position="510"/>
    </location>
</feature>
<comment type="caution">
    <text evidence="2">The sequence shown here is derived from an EMBL/GenBank/DDBJ whole genome shotgun (WGS) entry which is preliminary data.</text>
</comment>
<dbReference type="CDD" id="cd04186">
    <property type="entry name" value="GT_2_like_c"/>
    <property type="match status" value="1"/>
</dbReference>